<organism evidence="1">
    <name type="scientific">Siphoviridae sp. ctXmm2</name>
    <dbReference type="NCBI Taxonomy" id="2825546"/>
    <lineage>
        <taxon>Viruses</taxon>
        <taxon>Duplodnaviria</taxon>
        <taxon>Heunggongvirae</taxon>
        <taxon>Uroviricota</taxon>
        <taxon>Caudoviricetes</taxon>
    </lineage>
</organism>
<dbReference type="EMBL" id="BK015661">
    <property type="protein sequence ID" value="DAE18731.1"/>
    <property type="molecule type" value="Genomic_DNA"/>
</dbReference>
<sequence length="39" mass="4495">MTVVFGVRTFSVIVIFLICNHEAHSFFCTQLCQEPVHKL</sequence>
<evidence type="ECO:0000313" key="1">
    <source>
        <dbReference type="EMBL" id="DAE18731.1"/>
    </source>
</evidence>
<name>A0A8S5QIU0_9CAUD</name>
<reference evidence="1" key="1">
    <citation type="journal article" date="2021" name="Proc. Natl. Acad. Sci. U.S.A.">
        <title>A Catalog of Tens of Thousands of Viruses from Human Metagenomes Reveals Hidden Associations with Chronic Diseases.</title>
        <authorList>
            <person name="Tisza M.J."/>
            <person name="Buck C.B."/>
        </authorList>
    </citation>
    <scope>NUCLEOTIDE SEQUENCE</scope>
    <source>
        <strain evidence="1">CtXmm2</strain>
    </source>
</reference>
<accession>A0A8S5QIU0</accession>
<protein>
    <submittedName>
        <fullName evidence="1">Uncharacterized protein</fullName>
    </submittedName>
</protein>
<proteinExistence type="predicted"/>